<dbReference type="AlphaFoldDB" id="A0A6G1KLN4"/>
<feature type="region of interest" description="Disordered" evidence="8">
    <location>
        <begin position="310"/>
        <end position="432"/>
    </location>
</feature>
<keyword evidence="4" id="KW-0732">Signal</keyword>
<evidence type="ECO:0000256" key="1">
    <source>
        <dbReference type="ARBA" id="ARBA00001452"/>
    </source>
</evidence>
<feature type="compositionally biased region" description="Basic and acidic residues" evidence="8">
    <location>
        <begin position="333"/>
        <end position="351"/>
    </location>
</feature>
<proteinExistence type="inferred from homology"/>
<dbReference type="PANTHER" id="PTHR12145:SF36">
    <property type="entry name" value="MANNAN ENDO-1,6-ALPHA-MANNOSIDASE DCW1"/>
    <property type="match status" value="1"/>
</dbReference>
<evidence type="ECO:0000256" key="8">
    <source>
        <dbReference type="SAM" id="MobiDB-lite"/>
    </source>
</evidence>
<feature type="compositionally biased region" description="Polar residues" evidence="8">
    <location>
        <begin position="366"/>
        <end position="389"/>
    </location>
</feature>
<dbReference type="GO" id="GO:0008496">
    <property type="term" value="F:mannan endo-1,6-alpha-mannosidase activity"/>
    <property type="evidence" value="ECO:0007669"/>
    <property type="project" value="UniProtKB-EC"/>
</dbReference>
<accession>A0A6G1KLN4</accession>
<dbReference type="Pfam" id="PF03663">
    <property type="entry name" value="Glyco_hydro_76"/>
    <property type="match status" value="1"/>
</dbReference>
<organism evidence="9 10">
    <name type="scientific">Pleomassaria siparia CBS 279.74</name>
    <dbReference type="NCBI Taxonomy" id="1314801"/>
    <lineage>
        <taxon>Eukaryota</taxon>
        <taxon>Fungi</taxon>
        <taxon>Dikarya</taxon>
        <taxon>Ascomycota</taxon>
        <taxon>Pezizomycotina</taxon>
        <taxon>Dothideomycetes</taxon>
        <taxon>Pleosporomycetidae</taxon>
        <taxon>Pleosporales</taxon>
        <taxon>Pleomassariaceae</taxon>
        <taxon>Pleomassaria</taxon>
    </lineage>
</organism>
<dbReference type="InterPro" id="IPR005198">
    <property type="entry name" value="Glyco_hydro_76"/>
</dbReference>
<dbReference type="GO" id="GO:0016052">
    <property type="term" value="P:carbohydrate catabolic process"/>
    <property type="evidence" value="ECO:0007669"/>
    <property type="project" value="InterPro"/>
</dbReference>
<comment type="catalytic activity">
    <reaction evidence="1">
        <text>Random hydrolysis of (1-&gt;6)-alpha-D-mannosidic linkages in unbranched (1-&gt;6)-mannans.</text>
        <dbReference type="EC" id="3.2.1.101"/>
    </reaction>
</comment>
<evidence type="ECO:0000256" key="3">
    <source>
        <dbReference type="ARBA" id="ARBA00012350"/>
    </source>
</evidence>
<keyword evidence="7" id="KW-0326">Glycosidase</keyword>
<keyword evidence="6" id="KW-0325">Glycoprotein</keyword>
<evidence type="ECO:0000313" key="10">
    <source>
        <dbReference type="Proteomes" id="UP000799428"/>
    </source>
</evidence>
<evidence type="ECO:0000256" key="2">
    <source>
        <dbReference type="ARBA" id="ARBA00009699"/>
    </source>
</evidence>
<evidence type="ECO:0000256" key="7">
    <source>
        <dbReference type="ARBA" id="ARBA00023295"/>
    </source>
</evidence>
<comment type="similarity">
    <text evidence="2">Belongs to the glycosyl hydrolase 76 family.</text>
</comment>
<reference evidence="9" key="1">
    <citation type="journal article" date="2020" name="Stud. Mycol.">
        <title>101 Dothideomycetes genomes: a test case for predicting lifestyles and emergence of pathogens.</title>
        <authorList>
            <person name="Haridas S."/>
            <person name="Albert R."/>
            <person name="Binder M."/>
            <person name="Bloem J."/>
            <person name="Labutti K."/>
            <person name="Salamov A."/>
            <person name="Andreopoulos B."/>
            <person name="Baker S."/>
            <person name="Barry K."/>
            <person name="Bills G."/>
            <person name="Bluhm B."/>
            <person name="Cannon C."/>
            <person name="Castanera R."/>
            <person name="Culley D."/>
            <person name="Daum C."/>
            <person name="Ezra D."/>
            <person name="Gonzalez J."/>
            <person name="Henrissat B."/>
            <person name="Kuo A."/>
            <person name="Liang C."/>
            <person name="Lipzen A."/>
            <person name="Lutzoni F."/>
            <person name="Magnuson J."/>
            <person name="Mondo S."/>
            <person name="Nolan M."/>
            <person name="Ohm R."/>
            <person name="Pangilinan J."/>
            <person name="Park H.-J."/>
            <person name="Ramirez L."/>
            <person name="Alfaro M."/>
            <person name="Sun H."/>
            <person name="Tritt A."/>
            <person name="Yoshinaga Y."/>
            <person name="Zwiers L.-H."/>
            <person name="Turgeon B."/>
            <person name="Goodwin S."/>
            <person name="Spatafora J."/>
            <person name="Crous P."/>
            <person name="Grigoriev I."/>
        </authorList>
    </citation>
    <scope>NUCLEOTIDE SEQUENCE</scope>
    <source>
        <strain evidence="9">CBS 279.74</strain>
    </source>
</reference>
<dbReference type="Proteomes" id="UP000799428">
    <property type="component" value="Unassembled WGS sequence"/>
</dbReference>
<evidence type="ECO:0000256" key="6">
    <source>
        <dbReference type="ARBA" id="ARBA00023180"/>
    </source>
</evidence>
<dbReference type="InterPro" id="IPR008928">
    <property type="entry name" value="6-hairpin_glycosidase_sf"/>
</dbReference>
<dbReference type="SUPFAM" id="SSF48208">
    <property type="entry name" value="Six-hairpin glycosidases"/>
    <property type="match status" value="1"/>
</dbReference>
<dbReference type="OrthoDB" id="4187847at2759"/>
<evidence type="ECO:0000256" key="5">
    <source>
        <dbReference type="ARBA" id="ARBA00022801"/>
    </source>
</evidence>
<dbReference type="PANTHER" id="PTHR12145">
    <property type="entry name" value="MANNAN ENDO-1,6-ALPHA-MANNOSIDASE DCW1"/>
    <property type="match status" value="1"/>
</dbReference>
<evidence type="ECO:0000256" key="4">
    <source>
        <dbReference type="ARBA" id="ARBA00022729"/>
    </source>
</evidence>
<dbReference type="EMBL" id="MU005765">
    <property type="protein sequence ID" value="KAF2713749.1"/>
    <property type="molecule type" value="Genomic_DNA"/>
</dbReference>
<evidence type="ECO:0000313" key="9">
    <source>
        <dbReference type="EMBL" id="KAF2713749.1"/>
    </source>
</evidence>
<dbReference type="EC" id="3.2.1.101" evidence="3"/>
<sequence>MGPKHDFQPNETLKLNNDEQSQWALTALTAVEYGFPKAVKDKPSFEELAINVFSSQVHRWDSKSCTGGLRKLVADTNNSKEFVKNASENSQFFLLAARLSKLTNNKVFTLWADRQFKWAQDTGMIGKEFQVYDTMSEKSHVSHDGSSNFNLGHWLEGVAVMYSNNKLEDKKKDWEVRVNSLVATTKTNPKLKGMPSKPETAPYELISSSNLNIANALQYAHSIAHTVHLAPFTSDRLYPGVSAAAEAAAKVCGPKTFETDGNKSEIKMACKADWRPDGPVRDHKDDDGTSVSTAAALEIIQGLLWKMQDGEQGGGYHNQPKATSSKNGYQGPKETKKPEDPKDTKKPEDAKQTTPSQDPKPEDPRQTSQPSPNNTTSAAPEAIQTSVQAQPPPGTPQTPTTTTTTSDAIPGPMSSDEFSAASRAGFGWIVGF</sequence>
<protein>
    <recommendedName>
        <fullName evidence="3">mannan endo-1,6-alpha-mannosidase</fullName>
        <ecNumber evidence="3">3.2.1.101</ecNumber>
    </recommendedName>
</protein>
<name>A0A6G1KLN4_9PLEO</name>
<keyword evidence="10" id="KW-1185">Reference proteome</keyword>
<dbReference type="InterPro" id="IPR014480">
    <property type="entry name" value="Mannan-1_6-alpha_mannosidase"/>
</dbReference>
<keyword evidence="5 9" id="KW-0378">Hydrolase</keyword>
<gene>
    <name evidence="9" type="ORF">K504DRAFT_399222</name>
</gene>
<dbReference type="GO" id="GO:0009272">
    <property type="term" value="P:fungal-type cell wall biogenesis"/>
    <property type="evidence" value="ECO:0007669"/>
    <property type="project" value="TreeGrafter"/>
</dbReference>
<dbReference type="Gene3D" id="1.50.10.20">
    <property type="match status" value="1"/>
</dbReference>
<feature type="non-terminal residue" evidence="9">
    <location>
        <position position="432"/>
    </location>
</feature>